<feature type="domain" description="DUF2062" evidence="2">
    <location>
        <begin position="19"/>
        <end position="170"/>
    </location>
</feature>
<keyword evidence="1" id="KW-0472">Membrane</keyword>
<dbReference type="Proteomes" id="UP000199087">
    <property type="component" value="Unassembled WGS sequence"/>
</dbReference>
<dbReference type="OrthoDB" id="2926024at2"/>
<keyword evidence="1" id="KW-0812">Transmembrane</keyword>
<proteinExistence type="predicted"/>
<feature type="transmembrane region" description="Helical" evidence="1">
    <location>
        <begin position="141"/>
        <end position="163"/>
    </location>
</feature>
<dbReference type="EMBL" id="CVRB01000001">
    <property type="protein sequence ID" value="CRK80206.1"/>
    <property type="molecule type" value="Genomic_DNA"/>
</dbReference>
<reference evidence="4" key="1">
    <citation type="submission" date="2015-05" db="EMBL/GenBank/DDBJ databases">
        <authorList>
            <person name="Urmite Genomes"/>
        </authorList>
    </citation>
    <scope>NUCLEOTIDE SEQUENCE [LARGE SCALE GENOMIC DNA]</scope>
    <source>
        <strain evidence="4">LF1</strain>
    </source>
</reference>
<dbReference type="InterPro" id="IPR018639">
    <property type="entry name" value="DUF2062"/>
</dbReference>
<evidence type="ECO:0000259" key="2">
    <source>
        <dbReference type="Pfam" id="PF09835"/>
    </source>
</evidence>
<organism evidence="3 4">
    <name type="scientific">Neobacillus massiliamazoniensis</name>
    <dbReference type="NCBI Taxonomy" id="1499688"/>
    <lineage>
        <taxon>Bacteria</taxon>
        <taxon>Bacillati</taxon>
        <taxon>Bacillota</taxon>
        <taxon>Bacilli</taxon>
        <taxon>Bacillales</taxon>
        <taxon>Bacillaceae</taxon>
        <taxon>Neobacillus</taxon>
    </lineage>
</organism>
<sequence>MRKKEKKQQKYNFFQRIGRAFKLNFIKLVRSPGGARKVSMGFAIGFGLEMVVISSASLIYILFIPIVRLAKGSLPAAIIGNVVAKASFLPVILLPLARKIGYLIFPMKVKEGHNTTFSFHDLMHGDFHQLVSILHGGIHMLIGMAIFGVVLGTISYFVVYYFYEKEKEKKLMKMRHKQSIRKNNFNNNLI</sequence>
<evidence type="ECO:0000313" key="4">
    <source>
        <dbReference type="Proteomes" id="UP000199087"/>
    </source>
</evidence>
<dbReference type="RefSeq" id="WP_090629406.1">
    <property type="nucleotide sequence ID" value="NZ_CVRB01000001.1"/>
</dbReference>
<dbReference type="AlphaFoldDB" id="A0A0U1NQ84"/>
<evidence type="ECO:0000313" key="3">
    <source>
        <dbReference type="EMBL" id="CRK80206.1"/>
    </source>
</evidence>
<gene>
    <name evidence="3" type="ORF">BN000_00087</name>
</gene>
<keyword evidence="1" id="KW-1133">Transmembrane helix</keyword>
<feature type="transmembrane region" description="Helical" evidence="1">
    <location>
        <begin position="40"/>
        <end position="64"/>
    </location>
</feature>
<name>A0A0U1NQ84_9BACI</name>
<dbReference type="Pfam" id="PF09835">
    <property type="entry name" value="DUF2062"/>
    <property type="match status" value="1"/>
</dbReference>
<evidence type="ECO:0000256" key="1">
    <source>
        <dbReference type="SAM" id="Phobius"/>
    </source>
</evidence>
<protein>
    <submittedName>
        <fullName evidence="3">Group-specific protein</fullName>
    </submittedName>
</protein>
<keyword evidence="4" id="KW-1185">Reference proteome</keyword>
<accession>A0A0U1NQ84</accession>
<dbReference type="STRING" id="1499688.BN000_00087"/>